<proteinExistence type="predicted"/>
<gene>
    <name evidence="2" type="primary">CSON001176</name>
</gene>
<dbReference type="Gene3D" id="1.25.40.420">
    <property type="match status" value="1"/>
</dbReference>
<dbReference type="GO" id="GO:0005829">
    <property type="term" value="C:cytosol"/>
    <property type="evidence" value="ECO:0007669"/>
    <property type="project" value="TreeGrafter"/>
</dbReference>
<feature type="domain" description="BTB" evidence="1">
    <location>
        <begin position="24"/>
        <end position="98"/>
    </location>
</feature>
<reference evidence="2" key="1">
    <citation type="submission" date="2018-07" db="EMBL/GenBank/DDBJ databases">
        <authorList>
            <person name="Quirk P.G."/>
            <person name="Krulwich T.A."/>
        </authorList>
    </citation>
    <scope>NUCLEOTIDE SEQUENCE</scope>
</reference>
<dbReference type="Pfam" id="PF07707">
    <property type="entry name" value="BACK"/>
    <property type="match status" value="1"/>
</dbReference>
<dbReference type="GO" id="GO:0022008">
    <property type="term" value="P:neurogenesis"/>
    <property type="evidence" value="ECO:0007669"/>
    <property type="project" value="TreeGrafter"/>
</dbReference>
<evidence type="ECO:0000259" key="1">
    <source>
        <dbReference type="PROSITE" id="PS50097"/>
    </source>
</evidence>
<dbReference type="Pfam" id="PF00651">
    <property type="entry name" value="BTB"/>
    <property type="match status" value="1"/>
</dbReference>
<dbReference type="Gene3D" id="3.30.710.10">
    <property type="entry name" value="Potassium Channel Kv1.1, Chain A"/>
    <property type="match status" value="1"/>
</dbReference>
<dbReference type="PROSITE" id="PS50097">
    <property type="entry name" value="BTB"/>
    <property type="match status" value="1"/>
</dbReference>
<evidence type="ECO:0000313" key="2">
    <source>
        <dbReference type="EMBL" id="SSX20367.1"/>
    </source>
</evidence>
<dbReference type="SMART" id="SM00225">
    <property type="entry name" value="BTB"/>
    <property type="match status" value="1"/>
</dbReference>
<dbReference type="EMBL" id="UFQT01000117">
    <property type="protein sequence ID" value="SSX20367.1"/>
    <property type="molecule type" value="Genomic_DNA"/>
</dbReference>
<organism evidence="2">
    <name type="scientific">Culicoides sonorensis</name>
    <name type="common">Biting midge</name>
    <dbReference type="NCBI Taxonomy" id="179676"/>
    <lineage>
        <taxon>Eukaryota</taxon>
        <taxon>Metazoa</taxon>
        <taxon>Ecdysozoa</taxon>
        <taxon>Arthropoda</taxon>
        <taxon>Hexapoda</taxon>
        <taxon>Insecta</taxon>
        <taxon>Pterygota</taxon>
        <taxon>Neoptera</taxon>
        <taxon>Endopterygota</taxon>
        <taxon>Diptera</taxon>
        <taxon>Nematocera</taxon>
        <taxon>Chironomoidea</taxon>
        <taxon>Ceratopogonidae</taxon>
        <taxon>Ceratopogoninae</taxon>
        <taxon>Culicoides</taxon>
        <taxon>Monoculicoides</taxon>
    </lineage>
</organism>
<sequence>MGEICKKDFQNGKWAGYFLNGTFTDVTFQCLDQTLTSNIRAHKLVLAAASDVFEVMFFGSFSQNIEKNNGIVEVSDVRGPIFHLLLSAIYGLKIEITTENVFDLMYAAHKYQCKDVIDMIEKHVCKIGINSENVLKYFENALLFSSSYIQKACVKFIQENTMAVLENPEIFTIQPETINKIFKLNELNIESETCLIDVLQCYIKKHQSDPEIEGKIRPALSAIRFLTVQPWVIKTTTLLNDEERSAFLKLIATDRFSFLALKYPDGLSKSYEKRGTSIKKSQSANISNIFGSSSNRPIPQNPPPVVNFPFSSNNFSFH</sequence>
<dbReference type="CDD" id="cd18186">
    <property type="entry name" value="BTB_POZ_ZBTB_KLHL-like"/>
    <property type="match status" value="1"/>
</dbReference>
<dbReference type="InterPro" id="IPR011705">
    <property type="entry name" value="BACK"/>
</dbReference>
<protein>
    <submittedName>
        <fullName evidence="2">CSON001176 protein</fullName>
    </submittedName>
</protein>
<name>A0A336LVL1_CULSO</name>
<dbReference type="PANTHER" id="PTHR45774">
    <property type="entry name" value="BTB/POZ DOMAIN-CONTAINING"/>
    <property type="match status" value="1"/>
</dbReference>
<dbReference type="SUPFAM" id="SSF54695">
    <property type="entry name" value="POZ domain"/>
    <property type="match status" value="1"/>
</dbReference>
<dbReference type="VEuPathDB" id="VectorBase:CSON001176"/>
<accession>A0A336LVL1</accession>
<dbReference type="PANTHER" id="PTHR45774:SF4">
    <property type="entry name" value="AXUNDEAD, ISOFORM F"/>
    <property type="match status" value="1"/>
</dbReference>
<dbReference type="InterPro" id="IPR000210">
    <property type="entry name" value="BTB/POZ_dom"/>
</dbReference>
<dbReference type="InterPro" id="IPR011333">
    <property type="entry name" value="SKP1/BTB/POZ_sf"/>
</dbReference>
<dbReference type="AlphaFoldDB" id="A0A336LVL1"/>
<dbReference type="OMA" id="NIESETC"/>
<dbReference type="CDD" id="cd14733">
    <property type="entry name" value="BACK"/>
    <property type="match status" value="1"/>
</dbReference>